<dbReference type="CDD" id="cd02066">
    <property type="entry name" value="GRX_family"/>
    <property type="match status" value="1"/>
</dbReference>
<organism evidence="3 4">
    <name type="scientific">Pseudocohnilembus persalinus</name>
    <name type="common">Ciliate</name>
    <dbReference type="NCBI Taxonomy" id="266149"/>
    <lineage>
        <taxon>Eukaryota</taxon>
        <taxon>Sar</taxon>
        <taxon>Alveolata</taxon>
        <taxon>Ciliophora</taxon>
        <taxon>Intramacronucleata</taxon>
        <taxon>Oligohymenophorea</taxon>
        <taxon>Scuticociliatia</taxon>
        <taxon>Philasterida</taxon>
        <taxon>Pseudocohnilembidae</taxon>
        <taxon>Pseudocohnilembus</taxon>
    </lineage>
</organism>
<evidence type="ECO:0000256" key="1">
    <source>
        <dbReference type="SAM" id="MobiDB-lite"/>
    </source>
</evidence>
<dbReference type="PROSITE" id="PS51354">
    <property type="entry name" value="GLUTAREDOXIN_2"/>
    <property type="match status" value="1"/>
</dbReference>
<proteinExistence type="predicted"/>
<name>A0A0V0QQB1_PSEPJ</name>
<dbReference type="InterPro" id="IPR002109">
    <property type="entry name" value="Glutaredoxin"/>
</dbReference>
<protein>
    <submittedName>
        <fullName evidence="3">Thioredoxin-like fold</fullName>
    </submittedName>
</protein>
<dbReference type="InParanoid" id="A0A0V0QQB1"/>
<gene>
    <name evidence="3" type="ORF">PPERSA_06047</name>
</gene>
<reference evidence="3 4" key="1">
    <citation type="journal article" date="2015" name="Sci. Rep.">
        <title>Genome of the facultative scuticociliatosis pathogen Pseudocohnilembus persalinus provides insight into its virulence through horizontal gene transfer.</title>
        <authorList>
            <person name="Xiong J."/>
            <person name="Wang G."/>
            <person name="Cheng J."/>
            <person name="Tian M."/>
            <person name="Pan X."/>
            <person name="Warren A."/>
            <person name="Jiang C."/>
            <person name="Yuan D."/>
            <person name="Miao W."/>
        </authorList>
    </citation>
    <scope>NUCLEOTIDE SEQUENCE [LARGE SCALE GENOMIC DNA]</scope>
    <source>
        <strain evidence="3">36N120E</strain>
    </source>
</reference>
<dbReference type="SUPFAM" id="SSF52833">
    <property type="entry name" value="Thioredoxin-like"/>
    <property type="match status" value="1"/>
</dbReference>
<dbReference type="Gene3D" id="3.40.30.10">
    <property type="entry name" value="Glutaredoxin"/>
    <property type="match status" value="1"/>
</dbReference>
<accession>A0A0V0QQB1</accession>
<dbReference type="SUPFAM" id="SSF53474">
    <property type="entry name" value="alpha/beta-Hydrolases"/>
    <property type="match status" value="1"/>
</dbReference>
<dbReference type="Gene3D" id="3.40.50.1820">
    <property type="entry name" value="alpha/beta hydrolase"/>
    <property type="match status" value="1"/>
</dbReference>
<feature type="region of interest" description="Disordered" evidence="1">
    <location>
        <begin position="279"/>
        <end position="321"/>
    </location>
</feature>
<sequence>MNPLQLQTIRYKIIGSQKCPQSLKAKKFCEELNLNYEWVESEQNPELLQQLKEKFQIQKTPIVFINQEFFGSYQELKKFVNIRFQYWERQNPNAQIKNFKNSPITQDPRQKQLQIFQHKVVKELGWKNLNMFGVKLKDKSLRTSLKLQQIRNNRQEIEKKSSQKEILCQNETWYGEKKILYLSQKEFIVYYDNLCQLLTNKDQYENLSSHINSNNLIAEEKEEIFDIKNTNQKHGSSQKCEEKYKPPVSIQEIEFSENLQQKKTSPIYNQEVPALFQKEEDQNKQEKYKNKNNNQNEESEKKYNNNNNLNLNNNNNNNNNNYQQQQQIEVDIVDFDKVLQNVKREQQQPIYSCDFSIPIVVISGFPSYIHKWKKWQRNMGEKSARILHFQVPGFDKIDERRGEKYQGSVLQICMLLNRFLDALGLQKVVLVTEGISIFIADFFTKYLYPQKVAGLAYFSVPGYFPHEEAEKTYLHMLRQFNTSHQNLLINRKQIYDECNDKDSRKQITLANKHIYSYAMVPEFMALLKYYLSYGNGIEGFYNQLRQPQLGTINFIAHGEQNEILKNNLGASGFIFDQVYEQKQRKQINLNSCQKQYFLKKINTKISKFNVEKFNFENLQENFSFFLEDSTHYIQKQRADELMQPFTAYMTLIEALQIQKPSL</sequence>
<dbReference type="Pfam" id="PF00462">
    <property type="entry name" value="Glutaredoxin"/>
    <property type="match status" value="1"/>
</dbReference>
<dbReference type="AlphaFoldDB" id="A0A0V0QQB1"/>
<feature type="compositionally biased region" description="Low complexity" evidence="1">
    <location>
        <begin position="304"/>
        <end position="321"/>
    </location>
</feature>
<dbReference type="InterPro" id="IPR036249">
    <property type="entry name" value="Thioredoxin-like_sf"/>
</dbReference>
<evidence type="ECO:0000313" key="4">
    <source>
        <dbReference type="Proteomes" id="UP000054937"/>
    </source>
</evidence>
<feature type="domain" description="Glutaredoxin" evidence="2">
    <location>
        <begin position="15"/>
        <end position="69"/>
    </location>
</feature>
<evidence type="ECO:0000313" key="3">
    <source>
        <dbReference type="EMBL" id="KRX04494.1"/>
    </source>
</evidence>
<dbReference type="InterPro" id="IPR029058">
    <property type="entry name" value="AB_hydrolase_fold"/>
</dbReference>
<feature type="compositionally biased region" description="Basic and acidic residues" evidence="1">
    <location>
        <begin position="279"/>
        <end position="289"/>
    </location>
</feature>
<evidence type="ECO:0000259" key="2">
    <source>
        <dbReference type="Pfam" id="PF00462"/>
    </source>
</evidence>
<comment type="caution">
    <text evidence="3">The sequence shown here is derived from an EMBL/GenBank/DDBJ whole genome shotgun (WGS) entry which is preliminary data.</text>
</comment>
<keyword evidence="4" id="KW-1185">Reference proteome</keyword>
<dbReference type="Proteomes" id="UP000054937">
    <property type="component" value="Unassembled WGS sequence"/>
</dbReference>
<dbReference type="EMBL" id="LDAU01000115">
    <property type="protein sequence ID" value="KRX04494.1"/>
    <property type="molecule type" value="Genomic_DNA"/>
</dbReference>